<comment type="caution">
    <text evidence="2">The sequence shown here is derived from an EMBL/GenBank/DDBJ whole genome shotgun (WGS) entry which is preliminary data.</text>
</comment>
<keyword evidence="3" id="KW-1185">Reference proteome</keyword>
<dbReference type="Proteomes" id="UP000886595">
    <property type="component" value="Unassembled WGS sequence"/>
</dbReference>
<dbReference type="PANTHER" id="PTHR33116">
    <property type="entry name" value="REVERSE TRANSCRIPTASE ZINC-BINDING DOMAIN-CONTAINING PROTEIN-RELATED-RELATED"/>
    <property type="match status" value="1"/>
</dbReference>
<name>A0A8X7TW82_BRACI</name>
<reference evidence="2 3" key="1">
    <citation type="submission" date="2020-02" db="EMBL/GenBank/DDBJ databases">
        <authorList>
            <person name="Ma Q."/>
            <person name="Huang Y."/>
            <person name="Song X."/>
            <person name="Pei D."/>
        </authorList>
    </citation>
    <scope>NUCLEOTIDE SEQUENCE [LARGE SCALE GENOMIC DNA]</scope>
    <source>
        <strain evidence="2">Sxm20200214</strain>
        <tissue evidence="2">Leaf</tissue>
    </source>
</reference>
<sequence length="278" mass="32640">MFDIWACNGKKCRFWSDNWSPFGNLKKHFDLPLSTSHGIRASATLHDLYQQGRWLLPHPRSEAQLNLHIHLSTITLSDENDDFLWCSPPGSPLSNFSTRQVYNEIKPHQQRVPWRAVIWPSRGIPRHNFLTWLVTLNRCPTKDRMLNWGIQTDPTCVLCNGTAESRDHLFFECSCSWNLWSRLAGKANWTTSRNWDTGLGCLQSSSLPRYHRLLILLGWQASIYLLWSERNKHLHRQQFRPTSSLERQADSLIRNRISGFREENPRLSSSMLQLWFDR</sequence>
<proteinExistence type="predicted"/>
<dbReference type="AlphaFoldDB" id="A0A8X7TW82"/>
<dbReference type="PANTHER" id="PTHR33116:SF84">
    <property type="entry name" value="RNA-DIRECTED DNA POLYMERASE"/>
    <property type="match status" value="1"/>
</dbReference>
<feature type="domain" description="Reverse transcriptase zinc-binding" evidence="1">
    <location>
        <begin position="96"/>
        <end position="180"/>
    </location>
</feature>
<accession>A0A8X7TW82</accession>
<organism evidence="2 3">
    <name type="scientific">Brassica carinata</name>
    <name type="common">Ethiopian mustard</name>
    <name type="synonym">Abyssinian cabbage</name>
    <dbReference type="NCBI Taxonomy" id="52824"/>
    <lineage>
        <taxon>Eukaryota</taxon>
        <taxon>Viridiplantae</taxon>
        <taxon>Streptophyta</taxon>
        <taxon>Embryophyta</taxon>
        <taxon>Tracheophyta</taxon>
        <taxon>Spermatophyta</taxon>
        <taxon>Magnoliopsida</taxon>
        <taxon>eudicotyledons</taxon>
        <taxon>Gunneridae</taxon>
        <taxon>Pentapetalae</taxon>
        <taxon>rosids</taxon>
        <taxon>malvids</taxon>
        <taxon>Brassicales</taxon>
        <taxon>Brassicaceae</taxon>
        <taxon>Brassiceae</taxon>
        <taxon>Brassica</taxon>
    </lineage>
</organism>
<gene>
    <name evidence="2" type="ORF">Bca52824_075976</name>
</gene>
<dbReference type="EMBL" id="JAAMPC010000015">
    <property type="protein sequence ID" value="KAG2256682.1"/>
    <property type="molecule type" value="Genomic_DNA"/>
</dbReference>
<dbReference type="OrthoDB" id="1052344at2759"/>
<dbReference type="InterPro" id="IPR026960">
    <property type="entry name" value="RVT-Znf"/>
</dbReference>
<evidence type="ECO:0000313" key="2">
    <source>
        <dbReference type="EMBL" id="KAG2256682.1"/>
    </source>
</evidence>
<evidence type="ECO:0000259" key="1">
    <source>
        <dbReference type="Pfam" id="PF13966"/>
    </source>
</evidence>
<dbReference type="Pfam" id="PF13966">
    <property type="entry name" value="zf-RVT"/>
    <property type="match status" value="1"/>
</dbReference>
<evidence type="ECO:0000313" key="3">
    <source>
        <dbReference type="Proteomes" id="UP000886595"/>
    </source>
</evidence>
<protein>
    <recommendedName>
        <fullName evidence="1">Reverse transcriptase zinc-binding domain-containing protein</fullName>
    </recommendedName>
</protein>